<sequence length="346" mass="39204">ENGLGAGFAGYGIYPEYKNYYAFHFLFDNENAKSETLKYLEKYGRIIQSEPIPTNVPSGVANPPIIWRVFFDPEIYKNQDNDEKIVQLVMEINANIENAFVMSSGKNMGVFKGNGWSYEIADFYKISEYNAYMWLAHSRFPTNTPGWWGGAHPFNLLNCSVIHNGEITSYGTNKRYLDSFGYKCTLFTDTEVIAYLIDLLCRKHKIPVSLAAIALAPPLYKEIEKLDKKSQVIYKNIRATYRSAMLNGPFSIVVGYSNPVPTMIGLSDRKKLRPLVAGISEDRNTVYLSSEEASFRRLMLKDSNFNLQYIWHPKSGTAVIAKLGKGLIRNGLETTLKKDNLSVMEA</sequence>
<dbReference type="CDD" id="cd01907">
    <property type="entry name" value="GlxB"/>
    <property type="match status" value="1"/>
</dbReference>
<organism evidence="2">
    <name type="scientific">marine sediment metagenome</name>
    <dbReference type="NCBI Taxonomy" id="412755"/>
    <lineage>
        <taxon>unclassified sequences</taxon>
        <taxon>metagenomes</taxon>
        <taxon>ecological metagenomes</taxon>
    </lineage>
</organism>
<feature type="domain" description="Glutamine amidotransferase type-2" evidence="1">
    <location>
        <begin position="1"/>
        <end position="324"/>
    </location>
</feature>
<feature type="non-terminal residue" evidence="2">
    <location>
        <position position="1"/>
    </location>
</feature>
<dbReference type="EMBL" id="LAZR01009946">
    <property type="protein sequence ID" value="KKM69697.1"/>
    <property type="molecule type" value="Genomic_DNA"/>
</dbReference>
<evidence type="ECO:0000313" key="2">
    <source>
        <dbReference type="EMBL" id="KKM69697.1"/>
    </source>
</evidence>
<gene>
    <name evidence="2" type="ORF">LCGC14_1448140</name>
</gene>
<dbReference type="InterPro" id="IPR029055">
    <property type="entry name" value="Ntn_hydrolases_N"/>
</dbReference>
<accession>A0A0F9MKG4</accession>
<dbReference type="SUPFAM" id="SSF56235">
    <property type="entry name" value="N-terminal nucleophile aminohydrolases (Ntn hydrolases)"/>
    <property type="match status" value="1"/>
</dbReference>
<dbReference type="InterPro" id="IPR017932">
    <property type="entry name" value="GATase_2_dom"/>
</dbReference>
<dbReference type="Gene3D" id="3.60.20.10">
    <property type="entry name" value="Glutamine Phosphoribosylpyrophosphate, subunit 1, domain 1"/>
    <property type="match status" value="1"/>
</dbReference>
<dbReference type="PROSITE" id="PS51278">
    <property type="entry name" value="GATASE_TYPE_2"/>
    <property type="match status" value="1"/>
</dbReference>
<dbReference type="AlphaFoldDB" id="A0A0F9MKG4"/>
<dbReference type="Pfam" id="PF00310">
    <property type="entry name" value="GATase_2"/>
    <property type="match status" value="1"/>
</dbReference>
<comment type="caution">
    <text evidence="2">The sequence shown here is derived from an EMBL/GenBank/DDBJ whole genome shotgun (WGS) entry which is preliminary data.</text>
</comment>
<reference evidence="2" key="1">
    <citation type="journal article" date="2015" name="Nature">
        <title>Complex archaea that bridge the gap between prokaryotes and eukaryotes.</title>
        <authorList>
            <person name="Spang A."/>
            <person name="Saw J.H."/>
            <person name="Jorgensen S.L."/>
            <person name="Zaremba-Niedzwiedzka K."/>
            <person name="Martijn J."/>
            <person name="Lind A.E."/>
            <person name="van Eijk R."/>
            <person name="Schleper C."/>
            <person name="Guy L."/>
            <person name="Ettema T.J."/>
        </authorList>
    </citation>
    <scope>NUCLEOTIDE SEQUENCE</scope>
</reference>
<name>A0A0F9MKG4_9ZZZZ</name>
<proteinExistence type="predicted"/>
<evidence type="ECO:0000259" key="1">
    <source>
        <dbReference type="PROSITE" id="PS51278"/>
    </source>
</evidence>
<protein>
    <recommendedName>
        <fullName evidence="1">Glutamine amidotransferase type-2 domain-containing protein</fullName>
    </recommendedName>
</protein>